<protein>
    <recommendedName>
        <fullName evidence="9">ABC transmembrane type-1 domain-containing protein</fullName>
    </recommendedName>
</protein>
<feature type="region of interest" description="Disordered" evidence="6">
    <location>
        <begin position="337"/>
        <end position="376"/>
    </location>
</feature>
<evidence type="ECO:0008006" key="9">
    <source>
        <dbReference type="Google" id="ProtNLM"/>
    </source>
</evidence>
<feature type="compositionally biased region" description="Polar residues" evidence="6">
    <location>
        <begin position="278"/>
        <end position="291"/>
    </location>
</feature>
<feature type="compositionally biased region" description="Polar residues" evidence="6">
    <location>
        <begin position="255"/>
        <end position="265"/>
    </location>
</feature>
<accession>A0A182P339</accession>
<dbReference type="STRING" id="199890.A0A182P339"/>
<dbReference type="InterPro" id="IPR050173">
    <property type="entry name" value="ABC_transporter_C-like"/>
</dbReference>
<dbReference type="VEuPathDB" id="VectorBase:AEPI001323"/>
<evidence type="ECO:0000313" key="8">
    <source>
        <dbReference type="Proteomes" id="UP000075885"/>
    </source>
</evidence>
<dbReference type="InterPro" id="IPR036640">
    <property type="entry name" value="ABC1_TM_sf"/>
</dbReference>
<keyword evidence="4" id="KW-1133">Transmembrane helix</keyword>
<dbReference type="PANTHER" id="PTHR24223:SF461">
    <property type="entry name" value="ATP-BINDING CASSETTE SUB-FAMILY C MEMBER SUR"/>
    <property type="match status" value="1"/>
</dbReference>
<reference evidence="7" key="2">
    <citation type="submission" date="2020-05" db="UniProtKB">
        <authorList>
            <consortium name="EnsemblMetazoa"/>
        </authorList>
    </citation>
    <scope>IDENTIFICATION</scope>
    <source>
        <strain evidence="7">Epiroticus2</strain>
    </source>
</reference>
<name>A0A182P339_9DIPT</name>
<feature type="region of interest" description="Disordered" evidence="6">
    <location>
        <begin position="249"/>
        <end position="309"/>
    </location>
</feature>
<sequence length="456" mass="50074">MSSEKKLGYKTPHSPFLSKVTFHWIVPLLWRGYREPLELEDLGNLHEKDTSRYHYDQFLFIYQSYKSTRASLWRCYVRNGWRIFLLGGLLKLAGDLCALVGPLCISNIVDYIAAQSRIAGKTPPPAASLNSPNETVPWANDTGQNLAVTVGTSLAKSNQSPAATAGGTGDGVEMDGFETLTLTWASLFANGWIVCVLVLVASLAQGTFSQASTHLMDEEGIRLKNALQGLVYRKTLLLSSSCFHPAVTRSEKVSTRITGRTTLSEQQHHRDEADEAGQPQQSKPRRNSSGNGERHQRERTAENNVNRRVAAPGEAAVATAAAPVLDTEVIEHKTSVANSASQMDGVETGDERQHPPNTVNGDQVQQFNSTARRRLSWEGDSVAERLICDAREKTPQPAEEPASGNASTSSERKERVQPSPNFAHDAGTITNLMSDDAFNVMSFVKMVHYVWAIPLK</sequence>
<evidence type="ECO:0000256" key="5">
    <source>
        <dbReference type="ARBA" id="ARBA00023136"/>
    </source>
</evidence>
<evidence type="ECO:0000256" key="1">
    <source>
        <dbReference type="ARBA" id="ARBA00022692"/>
    </source>
</evidence>
<evidence type="ECO:0000256" key="4">
    <source>
        <dbReference type="ARBA" id="ARBA00022989"/>
    </source>
</evidence>
<dbReference type="SUPFAM" id="SSF90123">
    <property type="entry name" value="ABC transporter transmembrane region"/>
    <property type="match status" value="1"/>
</dbReference>
<keyword evidence="3" id="KW-0067">ATP-binding</keyword>
<dbReference type="AlphaFoldDB" id="A0A182P339"/>
<evidence type="ECO:0000256" key="2">
    <source>
        <dbReference type="ARBA" id="ARBA00022741"/>
    </source>
</evidence>
<keyword evidence="2" id="KW-0547">Nucleotide-binding</keyword>
<dbReference type="EnsemblMetazoa" id="AEPI001323-RA">
    <property type="protein sequence ID" value="AEPI001323-PA"/>
    <property type="gene ID" value="AEPI001323"/>
</dbReference>
<dbReference type="PANTHER" id="PTHR24223">
    <property type="entry name" value="ATP-BINDING CASSETTE SUB-FAMILY C"/>
    <property type="match status" value="1"/>
</dbReference>
<feature type="region of interest" description="Disordered" evidence="6">
    <location>
        <begin position="391"/>
        <end position="427"/>
    </location>
</feature>
<reference evidence="8" key="1">
    <citation type="submission" date="2013-03" db="EMBL/GenBank/DDBJ databases">
        <title>The Genome Sequence of Anopheles epiroticus epiroticus2.</title>
        <authorList>
            <consortium name="The Broad Institute Genomics Platform"/>
            <person name="Neafsey D.E."/>
            <person name="Howell P."/>
            <person name="Walker B."/>
            <person name="Young S.K."/>
            <person name="Zeng Q."/>
            <person name="Gargeya S."/>
            <person name="Fitzgerald M."/>
            <person name="Haas B."/>
            <person name="Abouelleil A."/>
            <person name="Allen A.W."/>
            <person name="Alvarado L."/>
            <person name="Arachchi H.M."/>
            <person name="Berlin A.M."/>
            <person name="Chapman S.B."/>
            <person name="Gainer-Dewar J."/>
            <person name="Goldberg J."/>
            <person name="Griggs A."/>
            <person name="Gujja S."/>
            <person name="Hansen M."/>
            <person name="Howarth C."/>
            <person name="Imamovic A."/>
            <person name="Ireland A."/>
            <person name="Larimer J."/>
            <person name="McCowan C."/>
            <person name="Murphy C."/>
            <person name="Pearson M."/>
            <person name="Poon T.W."/>
            <person name="Priest M."/>
            <person name="Roberts A."/>
            <person name="Saif S."/>
            <person name="Shea T."/>
            <person name="Sisk P."/>
            <person name="Sykes S."/>
            <person name="Wortman J."/>
            <person name="Nusbaum C."/>
            <person name="Birren B."/>
        </authorList>
    </citation>
    <scope>NUCLEOTIDE SEQUENCE [LARGE SCALE GENOMIC DNA]</scope>
    <source>
        <strain evidence="8">Epiroticus2</strain>
    </source>
</reference>
<feature type="compositionally biased region" description="Basic and acidic residues" evidence="6">
    <location>
        <begin position="292"/>
        <end position="301"/>
    </location>
</feature>
<feature type="compositionally biased region" description="Polar residues" evidence="6">
    <location>
        <begin position="355"/>
        <end position="370"/>
    </location>
</feature>
<dbReference type="GO" id="GO:0016020">
    <property type="term" value="C:membrane"/>
    <property type="evidence" value="ECO:0007669"/>
    <property type="project" value="InterPro"/>
</dbReference>
<dbReference type="Gene3D" id="1.20.1560.10">
    <property type="entry name" value="ABC transporter type 1, transmembrane domain"/>
    <property type="match status" value="1"/>
</dbReference>
<evidence type="ECO:0000256" key="6">
    <source>
        <dbReference type="SAM" id="MobiDB-lite"/>
    </source>
</evidence>
<keyword evidence="5" id="KW-0472">Membrane</keyword>
<dbReference type="Proteomes" id="UP000075885">
    <property type="component" value="Unassembled WGS sequence"/>
</dbReference>
<proteinExistence type="predicted"/>
<keyword evidence="1" id="KW-0812">Transmembrane</keyword>
<organism evidence="7 8">
    <name type="scientific">Anopheles epiroticus</name>
    <dbReference type="NCBI Taxonomy" id="199890"/>
    <lineage>
        <taxon>Eukaryota</taxon>
        <taxon>Metazoa</taxon>
        <taxon>Ecdysozoa</taxon>
        <taxon>Arthropoda</taxon>
        <taxon>Hexapoda</taxon>
        <taxon>Insecta</taxon>
        <taxon>Pterygota</taxon>
        <taxon>Neoptera</taxon>
        <taxon>Endopterygota</taxon>
        <taxon>Diptera</taxon>
        <taxon>Nematocera</taxon>
        <taxon>Culicoidea</taxon>
        <taxon>Culicidae</taxon>
        <taxon>Anophelinae</taxon>
        <taxon>Anopheles</taxon>
    </lineage>
</organism>
<evidence type="ECO:0000313" key="7">
    <source>
        <dbReference type="EnsemblMetazoa" id="AEPI001323-PA"/>
    </source>
</evidence>
<evidence type="ECO:0000256" key="3">
    <source>
        <dbReference type="ARBA" id="ARBA00022840"/>
    </source>
</evidence>
<keyword evidence="8" id="KW-1185">Reference proteome</keyword>
<dbReference type="GO" id="GO:0042626">
    <property type="term" value="F:ATPase-coupled transmembrane transporter activity"/>
    <property type="evidence" value="ECO:0007669"/>
    <property type="project" value="TreeGrafter"/>
</dbReference>
<dbReference type="GO" id="GO:0005524">
    <property type="term" value="F:ATP binding"/>
    <property type="evidence" value="ECO:0007669"/>
    <property type="project" value="UniProtKB-KW"/>
</dbReference>